<evidence type="ECO:0000256" key="2">
    <source>
        <dbReference type="ARBA" id="ARBA00022670"/>
    </source>
</evidence>
<feature type="region of interest" description="Disordered" evidence="5">
    <location>
        <begin position="170"/>
        <end position="218"/>
    </location>
</feature>
<evidence type="ECO:0000259" key="6">
    <source>
        <dbReference type="PROSITE" id="PS51935"/>
    </source>
</evidence>
<proteinExistence type="inferred from homology"/>
<keyword evidence="8" id="KW-1185">Reference proteome</keyword>
<keyword evidence="2" id="KW-0645">Protease</keyword>
<dbReference type="PANTHER" id="PTHR47053:SF1">
    <property type="entry name" value="MUREIN DD-ENDOPEPTIDASE MEPH-RELATED"/>
    <property type="match status" value="1"/>
</dbReference>
<dbReference type="GO" id="GO:0006508">
    <property type="term" value="P:proteolysis"/>
    <property type="evidence" value="ECO:0007669"/>
    <property type="project" value="UniProtKB-KW"/>
</dbReference>
<dbReference type="InterPro" id="IPR051202">
    <property type="entry name" value="Peptidase_C40"/>
</dbReference>
<name>A0A4R5KX86_9BACL</name>
<evidence type="ECO:0000313" key="8">
    <source>
        <dbReference type="Proteomes" id="UP000295636"/>
    </source>
</evidence>
<evidence type="ECO:0000256" key="5">
    <source>
        <dbReference type="SAM" id="MobiDB-lite"/>
    </source>
</evidence>
<dbReference type="Gene3D" id="3.90.1720.10">
    <property type="entry name" value="endopeptidase domain like (from Nostoc punctiforme)"/>
    <property type="match status" value="1"/>
</dbReference>
<dbReference type="SUPFAM" id="SSF55383">
    <property type="entry name" value="Copper amine oxidase, domain N"/>
    <property type="match status" value="1"/>
</dbReference>
<dbReference type="SUPFAM" id="SSF54001">
    <property type="entry name" value="Cysteine proteinases"/>
    <property type="match status" value="1"/>
</dbReference>
<evidence type="ECO:0000313" key="7">
    <source>
        <dbReference type="EMBL" id="TDG00644.1"/>
    </source>
</evidence>
<dbReference type="InterPro" id="IPR038765">
    <property type="entry name" value="Papain-like_cys_pep_sf"/>
</dbReference>
<dbReference type="InterPro" id="IPR036582">
    <property type="entry name" value="Mao_N_sf"/>
</dbReference>
<gene>
    <name evidence="7" type="ORF">E1757_03180</name>
</gene>
<dbReference type="Pfam" id="PF00877">
    <property type="entry name" value="NLPC_P60"/>
    <property type="match status" value="1"/>
</dbReference>
<comment type="similarity">
    <text evidence="1">Belongs to the peptidase C40 family.</text>
</comment>
<reference evidence="7 8" key="1">
    <citation type="submission" date="2019-03" db="EMBL/GenBank/DDBJ databases">
        <title>This is whole genome sequence of Paenibacillus sp MS74 strain.</title>
        <authorList>
            <person name="Trinh H.N."/>
        </authorList>
    </citation>
    <scope>NUCLEOTIDE SEQUENCE [LARGE SCALE GENOMIC DNA]</scope>
    <source>
        <strain evidence="7 8">MS74</strain>
    </source>
</reference>
<evidence type="ECO:0000256" key="4">
    <source>
        <dbReference type="ARBA" id="ARBA00022807"/>
    </source>
</evidence>
<dbReference type="GO" id="GO:0008234">
    <property type="term" value="F:cysteine-type peptidase activity"/>
    <property type="evidence" value="ECO:0007669"/>
    <property type="project" value="UniProtKB-KW"/>
</dbReference>
<dbReference type="Proteomes" id="UP000295636">
    <property type="component" value="Unassembled WGS sequence"/>
</dbReference>
<dbReference type="InterPro" id="IPR000064">
    <property type="entry name" value="NLP_P60_dom"/>
</dbReference>
<dbReference type="PROSITE" id="PS51935">
    <property type="entry name" value="NLPC_P60"/>
    <property type="match status" value="1"/>
</dbReference>
<comment type="caution">
    <text evidence="7">The sequence shown here is derived from an EMBL/GenBank/DDBJ whole genome shotgun (WGS) entry which is preliminary data.</text>
</comment>
<dbReference type="PROSITE" id="PS51257">
    <property type="entry name" value="PROKAR_LIPOPROTEIN"/>
    <property type="match status" value="1"/>
</dbReference>
<protein>
    <recommendedName>
        <fullName evidence="6">NlpC/P60 domain-containing protein</fullName>
    </recommendedName>
</protein>
<dbReference type="RefSeq" id="WP_133225355.1">
    <property type="nucleotide sequence ID" value="NZ_SMRT01000001.1"/>
</dbReference>
<keyword evidence="3" id="KW-0378">Hydrolase</keyword>
<dbReference type="EMBL" id="SMRT01000001">
    <property type="protein sequence ID" value="TDG00644.1"/>
    <property type="molecule type" value="Genomic_DNA"/>
</dbReference>
<evidence type="ECO:0000256" key="1">
    <source>
        <dbReference type="ARBA" id="ARBA00007074"/>
    </source>
</evidence>
<evidence type="ECO:0000256" key="3">
    <source>
        <dbReference type="ARBA" id="ARBA00022801"/>
    </source>
</evidence>
<organism evidence="7 8">
    <name type="scientific">Paenibacillus piri</name>
    <dbReference type="NCBI Taxonomy" id="2547395"/>
    <lineage>
        <taxon>Bacteria</taxon>
        <taxon>Bacillati</taxon>
        <taxon>Bacillota</taxon>
        <taxon>Bacilli</taxon>
        <taxon>Bacillales</taxon>
        <taxon>Paenibacillaceae</taxon>
        <taxon>Paenibacillus</taxon>
    </lineage>
</organism>
<accession>A0A4R5KX86</accession>
<sequence>MIRLARTVIFTSLFVVVIAASGCGGNGMRQQAQTSSGPVSVNGSAMKGIGSNDGITALKTAQGHSEQAVIGTVSFDGKPYVPGGELARVLQFQTRWEAKERLFKMGDYDAAFEWKADVPEVRNGDEPIQLPEAPIIRNALVYIPVSALFVLQDDMSYSVTEKELIIEPASGTVNEPMNGPAEPGTGGENDFADDPDDPLREAVDSEADAGGVRASADGPYAAGWNEDYAPSDEATTSALPAAVRRNTDMLAILRKAKAYLGVGYSFAAPPYPSSSRFDSSSYPQYVFNRHGITLQSSARGQAAQGTSVSRKKLRKGDLLFFNVPGRYRTNRTVGHVGIYMGNNRMIHAAPRPVNGVQMTNINNAYWEKTFLFARRIPIWKD</sequence>
<dbReference type="PANTHER" id="PTHR47053">
    <property type="entry name" value="MUREIN DD-ENDOPEPTIDASE MEPH-RELATED"/>
    <property type="match status" value="1"/>
</dbReference>
<keyword evidence="4" id="KW-0788">Thiol protease</keyword>
<dbReference type="AlphaFoldDB" id="A0A4R5KX86"/>
<feature type="domain" description="NlpC/P60" evidence="6">
    <location>
        <begin position="246"/>
        <end position="377"/>
    </location>
</feature>
<dbReference type="OrthoDB" id="9813118at2"/>